<evidence type="ECO:0000313" key="2">
    <source>
        <dbReference type="EMBL" id="ETO03532.1"/>
    </source>
</evidence>
<evidence type="ECO:0008006" key="4">
    <source>
        <dbReference type="Google" id="ProtNLM"/>
    </source>
</evidence>
<name>X6LQW1_RETFI</name>
<gene>
    <name evidence="2" type="ORF">RFI_33873</name>
</gene>
<feature type="transmembrane region" description="Helical" evidence="1">
    <location>
        <begin position="204"/>
        <end position="222"/>
    </location>
</feature>
<sequence>MFESEIFLVLFAFFTKYCVKFFDEVLRLTWKGNFTFGFEARKASQLQPDLNQQHRSAAFLNNHGLNSYFTEQWNRHWICEGVDNPRHVMPRYFLSNLMEAQSFEKIVMHSLTFSERKIICRLITGKVGLNDYLYNIQRSESPDCIWREEETVEHFLMECLKYQTLLPDRTWKPDIRTKVVKAAAKVNQFGLKFVLKNSKLFKSFFFNYFCVDLLLSCFFFSFEYC</sequence>
<reference evidence="2 3" key="1">
    <citation type="journal article" date="2013" name="Curr. Biol.">
        <title>The Genome of the Foraminiferan Reticulomyxa filosa.</title>
        <authorList>
            <person name="Glockner G."/>
            <person name="Hulsmann N."/>
            <person name="Schleicher M."/>
            <person name="Noegel A.A."/>
            <person name="Eichinger L."/>
            <person name="Gallinger C."/>
            <person name="Pawlowski J."/>
            <person name="Sierra R."/>
            <person name="Euteneuer U."/>
            <person name="Pillet L."/>
            <person name="Moustafa A."/>
            <person name="Platzer M."/>
            <person name="Groth M."/>
            <person name="Szafranski K."/>
            <person name="Schliwa M."/>
        </authorList>
    </citation>
    <scope>NUCLEOTIDE SEQUENCE [LARGE SCALE GENOMIC DNA]</scope>
</reference>
<dbReference type="EMBL" id="ASPP01033035">
    <property type="protein sequence ID" value="ETO03532.1"/>
    <property type="molecule type" value="Genomic_DNA"/>
</dbReference>
<evidence type="ECO:0000256" key="1">
    <source>
        <dbReference type="SAM" id="Phobius"/>
    </source>
</evidence>
<accession>X6LQW1</accession>
<keyword evidence="3" id="KW-1185">Reference proteome</keyword>
<evidence type="ECO:0000313" key="3">
    <source>
        <dbReference type="Proteomes" id="UP000023152"/>
    </source>
</evidence>
<feature type="non-terminal residue" evidence="2">
    <location>
        <position position="225"/>
    </location>
</feature>
<protein>
    <recommendedName>
        <fullName evidence="4">Reverse transcriptase zinc-binding domain-containing protein</fullName>
    </recommendedName>
</protein>
<keyword evidence="1" id="KW-0812">Transmembrane</keyword>
<organism evidence="2 3">
    <name type="scientific">Reticulomyxa filosa</name>
    <dbReference type="NCBI Taxonomy" id="46433"/>
    <lineage>
        <taxon>Eukaryota</taxon>
        <taxon>Sar</taxon>
        <taxon>Rhizaria</taxon>
        <taxon>Retaria</taxon>
        <taxon>Foraminifera</taxon>
        <taxon>Monothalamids</taxon>
        <taxon>Reticulomyxidae</taxon>
        <taxon>Reticulomyxa</taxon>
    </lineage>
</organism>
<proteinExistence type="predicted"/>
<keyword evidence="1" id="KW-1133">Transmembrane helix</keyword>
<keyword evidence="1" id="KW-0472">Membrane</keyword>
<dbReference type="Proteomes" id="UP000023152">
    <property type="component" value="Unassembled WGS sequence"/>
</dbReference>
<comment type="caution">
    <text evidence="2">The sequence shown here is derived from an EMBL/GenBank/DDBJ whole genome shotgun (WGS) entry which is preliminary data.</text>
</comment>
<dbReference type="AlphaFoldDB" id="X6LQW1"/>